<feature type="region of interest" description="Disordered" evidence="1">
    <location>
        <begin position="17"/>
        <end position="58"/>
    </location>
</feature>
<evidence type="ECO:0000313" key="3">
    <source>
        <dbReference type="Proteomes" id="UP000054166"/>
    </source>
</evidence>
<accession>A0A0C3FLM8</accession>
<gene>
    <name evidence="2" type="ORF">PILCRDRAFT_822557</name>
</gene>
<sequence>MLLEGDDELSTLHEYVGNESRRHASNLTSSTPSHIGTHVLEWHPDISEHKSNGNNVAM</sequence>
<feature type="compositionally biased region" description="Basic and acidic residues" evidence="1">
    <location>
        <begin position="40"/>
        <end position="51"/>
    </location>
</feature>
<reference evidence="3" key="2">
    <citation type="submission" date="2015-01" db="EMBL/GenBank/DDBJ databases">
        <title>Evolutionary Origins and Diversification of the Mycorrhizal Mutualists.</title>
        <authorList>
            <consortium name="DOE Joint Genome Institute"/>
            <consortium name="Mycorrhizal Genomics Consortium"/>
            <person name="Kohler A."/>
            <person name="Kuo A."/>
            <person name="Nagy L.G."/>
            <person name="Floudas D."/>
            <person name="Copeland A."/>
            <person name="Barry K.W."/>
            <person name="Cichocki N."/>
            <person name="Veneault-Fourrey C."/>
            <person name="LaButti K."/>
            <person name="Lindquist E.A."/>
            <person name="Lipzen A."/>
            <person name="Lundell T."/>
            <person name="Morin E."/>
            <person name="Murat C."/>
            <person name="Riley R."/>
            <person name="Ohm R."/>
            <person name="Sun H."/>
            <person name="Tunlid A."/>
            <person name="Henrissat B."/>
            <person name="Grigoriev I.V."/>
            <person name="Hibbett D.S."/>
            <person name="Martin F."/>
        </authorList>
    </citation>
    <scope>NUCLEOTIDE SEQUENCE [LARGE SCALE GENOMIC DNA]</scope>
    <source>
        <strain evidence="3">F 1598</strain>
    </source>
</reference>
<feature type="compositionally biased region" description="Polar residues" evidence="1">
    <location>
        <begin position="25"/>
        <end position="34"/>
    </location>
</feature>
<keyword evidence="3" id="KW-1185">Reference proteome</keyword>
<evidence type="ECO:0000256" key="1">
    <source>
        <dbReference type="SAM" id="MobiDB-lite"/>
    </source>
</evidence>
<organism evidence="2 3">
    <name type="scientific">Piloderma croceum (strain F 1598)</name>
    <dbReference type="NCBI Taxonomy" id="765440"/>
    <lineage>
        <taxon>Eukaryota</taxon>
        <taxon>Fungi</taxon>
        <taxon>Dikarya</taxon>
        <taxon>Basidiomycota</taxon>
        <taxon>Agaricomycotina</taxon>
        <taxon>Agaricomycetes</taxon>
        <taxon>Agaricomycetidae</taxon>
        <taxon>Atheliales</taxon>
        <taxon>Atheliaceae</taxon>
        <taxon>Piloderma</taxon>
    </lineage>
</organism>
<dbReference type="InParanoid" id="A0A0C3FLM8"/>
<evidence type="ECO:0000313" key="2">
    <source>
        <dbReference type="EMBL" id="KIM80426.1"/>
    </source>
</evidence>
<proteinExistence type="predicted"/>
<name>A0A0C3FLM8_PILCF</name>
<dbReference type="AlphaFoldDB" id="A0A0C3FLM8"/>
<dbReference type="Proteomes" id="UP000054166">
    <property type="component" value="Unassembled WGS sequence"/>
</dbReference>
<reference evidence="2 3" key="1">
    <citation type="submission" date="2014-04" db="EMBL/GenBank/DDBJ databases">
        <authorList>
            <consortium name="DOE Joint Genome Institute"/>
            <person name="Kuo A."/>
            <person name="Tarkka M."/>
            <person name="Buscot F."/>
            <person name="Kohler A."/>
            <person name="Nagy L.G."/>
            <person name="Floudas D."/>
            <person name="Copeland A."/>
            <person name="Barry K.W."/>
            <person name="Cichocki N."/>
            <person name="Veneault-Fourrey C."/>
            <person name="LaButti K."/>
            <person name="Lindquist E.A."/>
            <person name="Lipzen A."/>
            <person name="Lundell T."/>
            <person name="Morin E."/>
            <person name="Murat C."/>
            <person name="Sun H."/>
            <person name="Tunlid A."/>
            <person name="Henrissat B."/>
            <person name="Grigoriev I.V."/>
            <person name="Hibbett D.S."/>
            <person name="Martin F."/>
            <person name="Nordberg H.P."/>
            <person name="Cantor M.N."/>
            <person name="Hua S.X."/>
        </authorList>
    </citation>
    <scope>NUCLEOTIDE SEQUENCE [LARGE SCALE GENOMIC DNA]</scope>
    <source>
        <strain evidence="2 3">F 1598</strain>
    </source>
</reference>
<dbReference type="HOGENOM" id="CLU_2979909_0_0_1"/>
<protein>
    <submittedName>
        <fullName evidence="2">Uncharacterized protein</fullName>
    </submittedName>
</protein>
<dbReference type="EMBL" id="KN833004">
    <property type="protein sequence ID" value="KIM80426.1"/>
    <property type="molecule type" value="Genomic_DNA"/>
</dbReference>